<evidence type="ECO:0000259" key="2">
    <source>
        <dbReference type="SMART" id="SM00867"/>
    </source>
</evidence>
<dbReference type="EMBL" id="JAPKFM010000027">
    <property type="protein sequence ID" value="MCX2966451.1"/>
    <property type="molecule type" value="Genomic_DNA"/>
</dbReference>
<comment type="similarity">
    <text evidence="1">Belongs to the UPF0312 family.</text>
</comment>
<dbReference type="Pfam" id="PF04264">
    <property type="entry name" value="YceI"/>
    <property type="match status" value="1"/>
</dbReference>
<feature type="domain" description="Lipid/polyisoprenoid-binding YceI-like" evidence="2">
    <location>
        <begin position="5"/>
        <end position="180"/>
    </location>
</feature>
<reference evidence="3" key="1">
    <citation type="submission" date="2022-10" db="EMBL/GenBank/DDBJ databases">
        <title>WGS of marine actinomycetes from Thailand.</title>
        <authorList>
            <person name="Thawai C."/>
        </authorList>
    </citation>
    <scope>NUCLEOTIDE SEQUENCE</scope>
    <source>
        <strain evidence="3">SW21</strain>
    </source>
</reference>
<gene>
    <name evidence="3" type="ORF">OSB52_20415</name>
</gene>
<proteinExistence type="inferred from homology"/>
<dbReference type="InterPro" id="IPR007372">
    <property type="entry name" value="Lipid/polyisoprenoid-bd_YceI"/>
</dbReference>
<name>A0A9X3DA08_9ACTN</name>
<protein>
    <submittedName>
        <fullName evidence="3">YceI family protein</fullName>
    </submittedName>
</protein>
<dbReference type="InterPro" id="IPR036761">
    <property type="entry name" value="TTHA0802/YceI-like_sf"/>
</dbReference>
<comment type="caution">
    <text evidence="3">The sequence shown here is derived from an EMBL/GenBank/DDBJ whole genome shotgun (WGS) entry which is preliminary data.</text>
</comment>
<keyword evidence="4" id="KW-1185">Reference proteome</keyword>
<dbReference type="RefSeq" id="WP_235726097.1">
    <property type="nucleotide sequence ID" value="NZ_JAPKFM010000027.1"/>
</dbReference>
<dbReference type="Gene3D" id="2.40.128.110">
    <property type="entry name" value="Lipid/polyisoprenoid-binding, YceI-like"/>
    <property type="match status" value="1"/>
</dbReference>
<dbReference type="SMART" id="SM00867">
    <property type="entry name" value="YceI"/>
    <property type="match status" value="1"/>
</dbReference>
<sequence length="187" mass="20165">MTDTTWHLTASSGSVTVYTDVAGRAARAGHRLIIEMREWSADVTWAAGVPVGLEAVVLVDSLTVVSGTGGLTPMTGAERAVARVNALKSLEADKFGEINFVAEAITATDEGFRAHGTLTVHGRRRAQAVELLVTETDDRWDIRSETILAQTDFGVRPYSLMMGSLKVADEVQVIIDVSYTKECDVPQ</sequence>
<evidence type="ECO:0000256" key="1">
    <source>
        <dbReference type="ARBA" id="ARBA00008812"/>
    </source>
</evidence>
<evidence type="ECO:0000313" key="3">
    <source>
        <dbReference type="EMBL" id="MCX2966451.1"/>
    </source>
</evidence>
<dbReference type="Proteomes" id="UP001143347">
    <property type="component" value="Unassembled WGS sequence"/>
</dbReference>
<dbReference type="SUPFAM" id="SSF101874">
    <property type="entry name" value="YceI-like"/>
    <property type="match status" value="1"/>
</dbReference>
<evidence type="ECO:0000313" key="4">
    <source>
        <dbReference type="Proteomes" id="UP001143347"/>
    </source>
</evidence>
<organism evidence="3 4">
    <name type="scientific">Gordonia aquimaris</name>
    <dbReference type="NCBI Taxonomy" id="2984863"/>
    <lineage>
        <taxon>Bacteria</taxon>
        <taxon>Bacillati</taxon>
        <taxon>Actinomycetota</taxon>
        <taxon>Actinomycetes</taxon>
        <taxon>Mycobacteriales</taxon>
        <taxon>Gordoniaceae</taxon>
        <taxon>Gordonia</taxon>
    </lineage>
</organism>
<accession>A0A9X3DA08</accession>
<dbReference type="AlphaFoldDB" id="A0A9X3DA08"/>